<evidence type="ECO:0000313" key="2">
    <source>
        <dbReference type="EMBL" id="KAJ5109372.1"/>
    </source>
</evidence>
<gene>
    <name evidence="2" type="ORF">N7456_006047</name>
</gene>
<evidence type="ECO:0000313" key="3">
    <source>
        <dbReference type="Proteomes" id="UP001149165"/>
    </source>
</evidence>
<feature type="chain" id="PRO_5040810560" evidence="1">
    <location>
        <begin position="19"/>
        <end position="99"/>
    </location>
</feature>
<organism evidence="2 3">
    <name type="scientific">Penicillium angulare</name>
    <dbReference type="NCBI Taxonomy" id="116970"/>
    <lineage>
        <taxon>Eukaryota</taxon>
        <taxon>Fungi</taxon>
        <taxon>Dikarya</taxon>
        <taxon>Ascomycota</taxon>
        <taxon>Pezizomycotina</taxon>
        <taxon>Eurotiomycetes</taxon>
        <taxon>Eurotiomycetidae</taxon>
        <taxon>Eurotiales</taxon>
        <taxon>Aspergillaceae</taxon>
        <taxon>Penicillium</taxon>
    </lineage>
</organism>
<dbReference type="Proteomes" id="UP001149165">
    <property type="component" value="Unassembled WGS sequence"/>
</dbReference>
<name>A0A9W9G183_9EURO</name>
<feature type="signal peptide" evidence="1">
    <location>
        <begin position="1"/>
        <end position="18"/>
    </location>
</feature>
<reference evidence="2" key="1">
    <citation type="submission" date="2022-11" db="EMBL/GenBank/DDBJ databases">
        <authorList>
            <person name="Petersen C."/>
        </authorList>
    </citation>
    <scope>NUCLEOTIDE SEQUENCE</scope>
    <source>
        <strain evidence="2">IBT 30069</strain>
    </source>
</reference>
<evidence type="ECO:0000256" key="1">
    <source>
        <dbReference type="SAM" id="SignalP"/>
    </source>
</evidence>
<comment type="caution">
    <text evidence="2">The sequence shown here is derived from an EMBL/GenBank/DDBJ whole genome shotgun (WGS) entry which is preliminary data.</text>
</comment>
<protein>
    <submittedName>
        <fullName evidence="2">Uncharacterized protein</fullName>
    </submittedName>
</protein>
<proteinExistence type="predicted"/>
<accession>A0A9W9G183</accession>
<dbReference type="EMBL" id="JAPQKH010000003">
    <property type="protein sequence ID" value="KAJ5109372.1"/>
    <property type="molecule type" value="Genomic_DNA"/>
</dbReference>
<keyword evidence="1" id="KW-0732">Signal</keyword>
<dbReference type="AlphaFoldDB" id="A0A9W9G183"/>
<keyword evidence="3" id="KW-1185">Reference proteome</keyword>
<sequence length="99" mass="10041">MQFFMPSLLLGLASTAIATSYSVVTHSENGCTGTGRNIVGTDPTCMTLAGTKSILANFDGLTVTAYTGSSCTGESASVTSGTCYSAGDYLVGSYKIESA</sequence>
<reference evidence="2" key="2">
    <citation type="journal article" date="2023" name="IMA Fungus">
        <title>Comparative genomic study of the Penicillium genus elucidates a diverse pangenome and 15 lateral gene transfer events.</title>
        <authorList>
            <person name="Petersen C."/>
            <person name="Sorensen T."/>
            <person name="Nielsen M.R."/>
            <person name="Sondergaard T.E."/>
            <person name="Sorensen J.L."/>
            <person name="Fitzpatrick D.A."/>
            <person name="Frisvad J.C."/>
            <person name="Nielsen K.L."/>
        </authorList>
    </citation>
    <scope>NUCLEOTIDE SEQUENCE</scope>
    <source>
        <strain evidence="2">IBT 30069</strain>
    </source>
</reference>